<evidence type="ECO:0000313" key="1">
    <source>
        <dbReference type="EMBL" id="TEY37783.1"/>
    </source>
</evidence>
<name>A0A4Y8CNZ3_9HELO</name>
<dbReference type="Proteomes" id="UP000297299">
    <property type="component" value="Unassembled WGS sequence"/>
</dbReference>
<protein>
    <submittedName>
        <fullName evidence="1">Uncharacterized protein</fullName>
    </submittedName>
</protein>
<gene>
    <name evidence="1" type="ORF">BOTCAL_0508g00010</name>
</gene>
<sequence length="83" mass="8780">MALQGTVWGLGISGLGNAEGVVWAGIDHVIQITSLGFQRDGIADDKGRGWILHEILLASSSSAQEIVVVAVARLFTIGRKPVR</sequence>
<accession>A0A4Y8CNZ3</accession>
<proteinExistence type="predicted"/>
<reference evidence="1 2" key="1">
    <citation type="submission" date="2017-11" db="EMBL/GenBank/DDBJ databases">
        <title>Comparative genomics of Botrytis spp.</title>
        <authorList>
            <person name="Valero-Jimenez C.A."/>
            <person name="Tapia P."/>
            <person name="Veloso J."/>
            <person name="Silva-Moreno E."/>
            <person name="Staats M."/>
            <person name="Valdes J.H."/>
            <person name="Van Kan J.A.L."/>
        </authorList>
    </citation>
    <scope>NUCLEOTIDE SEQUENCE [LARGE SCALE GENOMIC DNA]</scope>
    <source>
        <strain evidence="1 2">MUCL2830</strain>
    </source>
</reference>
<keyword evidence="2" id="KW-1185">Reference proteome</keyword>
<dbReference type="OrthoDB" id="10572806at2759"/>
<dbReference type="AlphaFoldDB" id="A0A4Y8CNZ3"/>
<evidence type="ECO:0000313" key="2">
    <source>
        <dbReference type="Proteomes" id="UP000297299"/>
    </source>
</evidence>
<comment type="caution">
    <text evidence="1">The sequence shown here is derived from an EMBL/GenBank/DDBJ whole genome shotgun (WGS) entry which is preliminary data.</text>
</comment>
<organism evidence="1 2">
    <name type="scientific">Botryotinia calthae</name>
    <dbReference type="NCBI Taxonomy" id="38488"/>
    <lineage>
        <taxon>Eukaryota</taxon>
        <taxon>Fungi</taxon>
        <taxon>Dikarya</taxon>
        <taxon>Ascomycota</taxon>
        <taxon>Pezizomycotina</taxon>
        <taxon>Leotiomycetes</taxon>
        <taxon>Helotiales</taxon>
        <taxon>Sclerotiniaceae</taxon>
        <taxon>Botryotinia</taxon>
    </lineage>
</organism>
<dbReference type="EMBL" id="PHWZ01000507">
    <property type="protein sequence ID" value="TEY37783.1"/>
    <property type="molecule type" value="Genomic_DNA"/>
</dbReference>